<proteinExistence type="predicted"/>
<dbReference type="EMBL" id="JAIWYP010000008">
    <property type="protein sequence ID" value="KAH3790053.1"/>
    <property type="molecule type" value="Genomic_DNA"/>
</dbReference>
<evidence type="ECO:0000313" key="2">
    <source>
        <dbReference type="Proteomes" id="UP000828390"/>
    </source>
</evidence>
<keyword evidence="2" id="KW-1185">Reference proteome</keyword>
<name>A0A9D4IZH3_DREPO</name>
<accession>A0A9D4IZH3</accession>
<gene>
    <name evidence="1" type="ORF">DPMN_168248</name>
</gene>
<dbReference type="Proteomes" id="UP000828390">
    <property type="component" value="Unassembled WGS sequence"/>
</dbReference>
<comment type="caution">
    <text evidence="1">The sequence shown here is derived from an EMBL/GenBank/DDBJ whole genome shotgun (WGS) entry which is preliminary data.</text>
</comment>
<reference evidence="1" key="2">
    <citation type="submission" date="2020-11" db="EMBL/GenBank/DDBJ databases">
        <authorList>
            <person name="McCartney M.A."/>
            <person name="Auch B."/>
            <person name="Kono T."/>
            <person name="Mallez S."/>
            <person name="Becker A."/>
            <person name="Gohl D.M."/>
            <person name="Silverstein K.A.T."/>
            <person name="Koren S."/>
            <person name="Bechman K.B."/>
            <person name="Herman A."/>
            <person name="Abrahante J.E."/>
            <person name="Garbe J."/>
        </authorList>
    </citation>
    <scope>NUCLEOTIDE SEQUENCE</scope>
    <source>
        <strain evidence="1">Duluth1</strain>
        <tissue evidence="1">Whole animal</tissue>
    </source>
</reference>
<evidence type="ECO:0000313" key="1">
    <source>
        <dbReference type="EMBL" id="KAH3790053.1"/>
    </source>
</evidence>
<protein>
    <submittedName>
        <fullName evidence="1">Uncharacterized protein</fullName>
    </submittedName>
</protein>
<dbReference type="AlphaFoldDB" id="A0A9D4IZH3"/>
<organism evidence="1 2">
    <name type="scientific">Dreissena polymorpha</name>
    <name type="common">Zebra mussel</name>
    <name type="synonym">Mytilus polymorpha</name>
    <dbReference type="NCBI Taxonomy" id="45954"/>
    <lineage>
        <taxon>Eukaryota</taxon>
        <taxon>Metazoa</taxon>
        <taxon>Spiralia</taxon>
        <taxon>Lophotrochozoa</taxon>
        <taxon>Mollusca</taxon>
        <taxon>Bivalvia</taxon>
        <taxon>Autobranchia</taxon>
        <taxon>Heteroconchia</taxon>
        <taxon>Euheterodonta</taxon>
        <taxon>Imparidentia</taxon>
        <taxon>Neoheterodontei</taxon>
        <taxon>Myida</taxon>
        <taxon>Dreissenoidea</taxon>
        <taxon>Dreissenidae</taxon>
        <taxon>Dreissena</taxon>
    </lineage>
</organism>
<reference evidence="1" key="1">
    <citation type="journal article" date="2019" name="bioRxiv">
        <title>The Genome of the Zebra Mussel, Dreissena polymorpha: A Resource for Invasive Species Research.</title>
        <authorList>
            <person name="McCartney M.A."/>
            <person name="Auch B."/>
            <person name="Kono T."/>
            <person name="Mallez S."/>
            <person name="Zhang Y."/>
            <person name="Obille A."/>
            <person name="Becker A."/>
            <person name="Abrahante J.E."/>
            <person name="Garbe J."/>
            <person name="Badalamenti J.P."/>
            <person name="Herman A."/>
            <person name="Mangelson H."/>
            <person name="Liachko I."/>
            <person name="Sullivan S."/>
            <person name="Sone E.D."/>
            <person name="Koren S."/>
            <person name="Silverstein K.A.T."/>
            <person name="Beckman K.B."/>
            <person name="Gohl D.M."/>
        </authorList>
    </citation>
    <scope>NUCLEOTIDE SEQUENCE</scope>
    <source>
        <strain evidence="1">Duluth1</strain>
        <tissue evidence="1">Whole animal</tissue>
    </source>
</reference>
<sequence>MAELRSHAQLLLDRVGSVGSMYRLEISVTQTDWRLLDSTSEPTVKKREEDADRVKTL</sequence>